<accession>A0A2W7S721</accession>
<dbReference type="AlphaFoldDB" id="A0A2W7S721"/>
<organism evidence="6 7">
    <name type="scientific">Algoriphagus chordae</name>
    <dbReference type="NCBI Taxonomy" id="237019"/>
    <lineage>
        <taxon>Bacteria</taxon>
        <taxon>Pseudomonadati</taxon>
        <taxon>Bacteroidota</taxon>
        <taxon>Cytophagia</taxon>
        <taxon>Cytophagales</taxon>
        <taxon>Cyclobacteriaceae</taxon>
        <taxon>Algoriphagus</taxon>
    </lineage>
</organism>
<dbReference type="PROSITE" id="PS50109">
    <property type="entry name" value="HIS_KIN"/>
    <property type="match status" value="1"/>
</dbReference>
<keyword evidence="4" id="KW-0472">Membrane</keyword>
<name>A0A2W7S721_9BACT</name>
<dbReference type="GO" id="GO:0046983">
    <property type="term" value="F:protein dimerization activity"/>
    <property type="evidence" value="ECO:0007669"/>
    <property type="project" value="InterPro"/>
</dbReference>
<dbReference type="InterPro" id="IPR050482">
    <property type="entry name" value="Sensor_HK_TwoCompSys"/>
</dbReference>
<dbReference type="Proteomes" id="UP000248882">
    <property type="component" value="Unassembled WGS sequence"/>
</dbReference>
<keyword evidence="2 6" id="KW-0418">Kinase</keyword>
<keyword evidence="4" id="KW-1133">Transmembrane helix</keyword>
<dbReference type="SUPFAM" id="SSF48452">
    <property type="entry name" value="TPR-like"/>
    <property type="match status" value="2"/>
</dbReference>
<protein>
    <submittedName>
        <fullName evidence="6">Histidine kinase/DNA gyrase B/HSP90-like ATPase</fullName>
    </submittedName>
</protein>
<keyword evidence="4" id="KW-0812">Transmembrane</keyword>
<dbReference type="Pfam" id="PF07730">
    <property type="entry name" value="HisKA_3"/>
    <property type="match status" value="1"/>
</dbReference>
<dbReference type="Gene3D" id="1.20.5.1930">
    <property type="match status" value="1"/>
</dbReference>
<dbReference type="GO" id="GO:0016020">
    <property type="term" value="C:membrane"/>
    <property type="evidence" value="ECO:0007669"/>
    <property type="project" value="InterPro"/>
</dbReference>
<dbReference type="InterPro" id="IPR003594">
    <property type="entry name" value="HATPase_dom"/>
</dbReference>
<dbReference type="InterPro" id="IPR019734">
    <property type="entry name" value="TPR_rpt"/>
</dbReference>
<dbReference type="InterPro" id="IPR036890">
    <property type="entry name" value="HATPase_C_sf"/>
</dbReference>
<dbReference type="InterPro" id="IPR011990">
    <property type="entry name" value="TPR-like_helical_dom_sf"/>
</dbReference>
<evidence type="ECO:0000256" key="2">
    <source>
        <dbReference type="ARBA" id="ARBA00022777"/>
    </source>
</evidence>
<proteinExistence type="predicted"/>
<dbReference type="Gene3D" id="3.30.565.10">
    <property type="entry name" value="Histidine kinase-like ATPase, C-terminal domain"/>
    <property type="match status" value="1"/>
</dbReference>
<evidence type="ECO:0000256" key="4">
    <source>
        <dbReference type="SAM" id="Phobius"/>
    </source>
</evidence>
<evidence type="ECO:0000256" key="3">
    <source>
        <dbReference type="ARBA" id="ARBA00023012"/>
    </source>
</evidence>
<dbReference type="EMBL" id="QKZT01000033">
    <property type="protein sequence ID" value="PZX46362.1"/>
    <property type="molecule type" value="Genomic_DNA"/>
</dbReference>
<evidence type="ECO:0000313" key="7">
    <source>
        <dbReference type="Proteomes" id="UP000248882"/>
    </source>
</evidence>
<comment type="caution">
    <text evidence="6">The sequence shown here is derived from an EMBL/GenBank/DDBJ whole genome shotgun (WGS) entry which is preliminary data.</text>
</comment>
<dbReference type="SUPFAM" id="SSF55874">
    <property type="entry name" value="ATPase domain of HSP90 chaperone/DNA topoisomerase II/histidine kinase"/>
    <property type="match status" value="1"/>
</dbReference>
<sequence length="666" mass="75904">MIFLSLKMIRLIFNLVGILIVNLPFTLSAQDTSHNNSLSELKILFEAAEPSDSITGVYLTQMINLSEKEGEYDMLADLAIRFFRHPSSSIQSTELQIQMLQRAIAHEEEVSKSEDRGNLHLKLAGAYFNIEQFDSAIVEYGKAIERFSSTDSIFIADSYFFRAQARDYKGDLLGGMEDYQTARDIYQSEGDADYVQFVAGGMAILFSKFAIYNEAEKIRNSLISAYTESKSMFDVAIQFYNQAEDYGKQGRVEDQLEALLKADSLAPFDPRDYYFESMIKLSLSNYFGEHGDVSKQQEYFAQVQEMIPQVPEVATTNPVYLNAKANIEYSQGHYLKANQMAQESVQAAQESKNMDHLIKGYHLLAQTFSKLGQSAKAYEIRKELTQYTDSIFAANQATTFAYYQTLYETERKEIEILTKTQEIETINQNNKAKIRWIFIFVFIIIVVGVLTFLWKNLQHEKKKKQMQSKFSQELLKNQEAERVRISKDLHDGLGQSLLLIKNKVALSKDNTTGELLDTAISELRSIARSLHPMQLEKLGLSRAAEHLLDQIDRETDIFVSSEIEELKGVLKKEEELQLYRILQESINNVLKHSEASALRVIFRKIEKGVELKVEDNGKGFDFSEKLNDFQSLGLKTLKERIAAIQGSMKVNSEKGTGTSLSFIVYV</sequence>
<dbReference type="InterPro" id="IPR005467">
    <property type="entry name" value="His_kinase_dom"/>
</dbReference>
<dbReference type="Gene3D" id="1.25.40.10">
    <property type="entry name" value="Tetratricopeptide repeat domain"/>
    <property type="match status" value="2"/>
</dbReference>
<dbReference type="GO" id="GO:0000155">
    <property type="term" value="F:phosphorelay sensor kinase activity"/>
    <property type="evidence" value="ECO:0007669"/>
    <property type="project" value="InterPro"/>
</dbReference>
<reference evidence="6 7" key="1">
    <citation type="submission" date="2018-06" db="EMBL/GenBank/DDBJ databases">
        <title>Genomic Encyclopedia of Archaeal and Bacterial Type Strains, Phase II (KMG-II): from individual species to whole genera.</title>
        <authorList>
            <person name="Goeker M."/>
        </authorList>
    </citation>
    <scope>NUCLEOTIDE SEQUENCE [LARGE SCALE GENOMIC DNA]</scope>
    <source>
        <strain evidence="6 7">DSM 19830</strain>
    </source>
</reference>
<dbReference type="InterPro" id="IPR011712">
    <property type="entry name" value="Sig_transdc_His_kin_sub3_dim/P"/>
</dbReference>
<dbReference type="Pfam" id="PF02518">
    <property type="entry name" value="HATPase_c"/>
    <property type="match status" value="1"/>
</dbReference>
<evidence type="ECO:0000259" key="5">
    <source>
        <dbReference type="PROSITE" id="PS50109"/>
    </source>
</evidence>
<keyword evidence="1" id="KW-0808">Transferase</keyword>
<dbReference type="SMART" id="SM00028">
    <property type="entry name" value="TPR"/>
    <property type="match status" value="4"/>
</dbReference>
<feature type="domain" description="Histidine kinase" evidence="5">
    <location>
        <begin position="488"/>
        <end position="666"/>
    </location>
</feature>
<evidence type="ECO:0000256" key="1">
    <source>
        <dbReference type="ARBA" id="ARBA00022679"/>
    </source>
</evidence>
<keyword evidence="7" id="KW-1185">Reference proteome</keyword>
<feature type="transmembrane region" description="Helical" evidence="4">
    <location>
        <begin position="436"/>
        <end position="454"/>
    </location>
</feature>
<gene>
    <name evidence="6" type="ORF">LV85_04318</name>
</gene>
<keyword evidence="3" id="KW-0902">Two-component regulatory system</keyword>
<dbReference type="SMART" id="SM00387">
    <property type="entry name" value="HATPase_c"/>
    <property type="match status" value="1"/>
</dbReference>
<dbReference type="CDD" id="cd16917">
    <property type="entry name" value="HATPase_UhpB-NarQ-NarX-like"/>
    <property type="match status" value="1"/>
</dbReference>
<dbReference type="PANTHER" id="PTHR24421">
    <property type="entry name" value="NITRATE/NITRITE SENSOR PROTEIN NARX-RELATED"/>
    <property type="match status" value="1"/>
</dbReference>
<evidence type="ECO:0000313" key="6">
    <source>
        <dbReference type="EMBL" id="PZX46362.1"/>
    </source>
</evidence>